<evidence type="ECO:0000313" key="3">
    <source>
        <dbReference type="Proteomes" id="UP000250991"/>
    </source>
</evidence>
<evidence type="ECO:0000313" key="2">
    <source>
        <dbReference type="EMBL" id="SQD07732.1"/>
    </source>
</evidence>
<dbReference type="AlphaFoldDB" id="A0A2X3JTC6"/>
<reference evidence="2 3" key="1">
    <citation type="submission" date="2018-06" db="EMBL/GenBank/DDBJ databases">
        <authorList>
            <consortium name="Pathogen Informatics"/>
            <person name="Doyle S."/>
        </authorList>
    </citation>
    <scope>NUCLEOTIDE SEQUENCE [LARGE SCALE GENOMIC DNA]</scope>
    <source>
        <strain evidence="2 3">NCTC8009</strain>
    </source>
</reference>
<organism evidence="2 3">
    <name type="scientific">Escherichia coli</name>
    <dbReference type="NCBI Taxonomy" id="562"/>
    <lineage>
        <taxon>Bacteria</taxon>
        <taxon>Pseudomonadati</taxon>
        <taxon>Pseudomonadota</taxon>
        <taxon>Gammaproteobacteria</taxon>
        <taxon>Enterobacterales</taxon>
        <taxon>Enterobacteriaceae</taxon>
        <taxon>Escherichia</taxon>
    </lineage>
</organism>
<sequence>MVVALLLCTSAVTPIPAQKGERLFFDAPAKDSTQTRAEDAHYAGSNNMSPPDQQGDGRKQVKQR</sequence>
<dbReference type="EMBL" id="UARW01000010">
    <property type="protein sequence ID" value="SQD07732.1"/>
    <property type="molecule type" value="Genomic_DNA"/>
</dbReference>
<name>A0A2X3JTC6_ECOLX</name>
<evidence type="ECO:0000256" key="1">
    <source>
        <dbReference type="SAM" id="MobiDB-lite"/>
    </source>
</evidence>
<dbReference type="Proteomes" id="UP000250991">
    <property type="component" value="Unassembled WGS sequence"/>
</dbReference>
<protein>
    <submittedName>
        <fullName evidence="2">Uncharacterized protein</fullName>
    </submittedName>
</protein>
<feature type="region of interest" description="Disordered" evidence="1">
    <location>
        <begin position="26"/>
        <end position="64"/>
    </location>
</feature>
<proteinExistence type="predicted"/>
<gene>
    <name evidence="2" type="ORF">NCTC8009_08367</name>
</gene>
<feature type="compositionally biased region" description="Basic and acidic residues" evidence="1">
    <location>
        <begin position="55"/>
        <end position="64"/>
    </location>
</feature>
<accession>A0A2X3JTC6</accession>